<evidence type="ECO:0000256" key="12">
    <source>
        <dbReference type="PIRSR" id="PIRSR601929-2"/>
    </source>
</evidence>
<dbReference type="Pfam" id="PF00190">
    <property type="entry name" value="Cupin_1"/>
    <property type="match status" value="1"/>
</dbReference>
<keyword evidence="17" id="KW-1185">Reference proteome</keyword>
<feature type="disulfide bond" evidence="13">
    <location>
        <begin position="27"/>
        <end position="42"/>
    </location>
</feature>
<dbReference type="FunFam" id="2.60.120.10:FF:000047">
    <property type="entry name" value="Auxin-binding protein ABP19a"/>
    <property type="match status" value="1"/>
</dbReference>
<dbReference type="SUPFAM" id="SSF51182">
    <property type="entry name" value="RmlC-like cupins"/>
    <property type="match status" value="1"/>
</dbReference>
<evidence type="ECO:0000256" key="6">
    <source>
        <dbReference type="ARBA" id="ARBA00022729"/>
    </source>
</evidence>
<feature type="binding site" evidence="11">
    <location>
        <position position="108"/>
    </location>
    <ligand>
        <name>oxalate</name>
        <dbReference type="ChEBI" id="CHEBI:30623"/>
    </ligand>
</feature>
<evidence type="ECO:0000256" key="10">
    <source>
        <dbReference type="ARBA" id="ARBA00023211"/>
    </source>
</evidence>
<evidence type="ECO:0000256" key="3">
    <source>
        <dbReference type="ARBA" id="ARBA00022523"/>
    </source>
</evidence>
<evidence type="ECO:0000259" key="15">
    <source>
        <dbReference type="SMART" id="SM00835"/>
    </source>
</evidence>
<keyword evidence="7 13" id="KW-1015">Disulfide bond</keyword>
<dbReference type="AlphaFoldDB" id="A0A9D4WQU4"/>
<feature type="domain" description="Cupin type-1" evidence="15">
    <location>
        <begin position="54"/>
        <end position="198"/>
    </location>
</feature>
<feature type="binding site" evidence="12">
    <location>
        <position position="101"/>
    </location>
    <ligand>
        <name>Mn(2+)</name>
        <dbReference type="ChEBI" id="CHEBI:29035"/>
    </ligand>
</feature>
<evidence type="ECO:0000256" key="1">
    <source>
        <dbReference type="ARBA" id="ARBA00004271"/>
    </source>
</evidence>
<accession>A0A9D4WQU4</accession>
<dbReference type="InterPro" id="IPR019780">
    <property type="entry name" value="Germin_Mn-BS"/>
</dbReference>
<dbReference type="Gramene" id="Psat5g092120.1">
    <property type="protein sequence ID" value="Psat5g092120.1.cds1"/>
    <property type="gene ID" value="Psat5g092120"/>
</dbReference>
<dbReference type="InterPro" id="IPR014710">
    <property type="entry name" value="RmlC-like_jellyroll"/>
</dbReference>
<dbReference type="InterPro" id="IPR001929">
    <property type="entry name" value="Germin"/>
</dbReference>
<evidence type="ECO:0000256" key="14">
    <source>
        <dbReference type="RuleBase" id="RU366015"/>
    </source>
</evidence>
<evidence type="ECO:0000256" key="7">
    <source>
        <dbReference type="ARBA" id="ARBA00023157"/>
    </source>
</evidence>
<dbReference type="SMART" id="SM00835">
    <property type="entry name" value="Cupin_1"/>
    <property type="match status" value="1"/>
</dbReference>
<dbReference type="GO" id="GO:0030145">
    <property type="term" value="F:manganese ion binding"/>
    <property type="evidence" value="ECO:0007669"/>
    <property type="project" value="UniProtKB-UniRule"/>
</dbReference>
<evidence type="ECO:0000256" key="4">
    <source>
        <dbReference type="ARBA" id="ARBA00022525"/>
    </source>
</evidence>
<dbReference type="Proteomes" id="UP001058974">
    <property type="component" value="Chromosome 5"/>
</dbReference>
<dbReference type="Gramene" id="PSAT_LOCUS22836_t1">
    <property type="protein sequence ID" value="CAL5203789.1"/>
    <property type="gene ID" value="PSAT_LOCUS22836"/>
</dbReference>
<proteinExistence type="inferred from homology"/>
<feature type="chain" id="PRO_5039746633" description="Germin-like protein" evidence="14">
    <location>
        <begin position="20"/>
        <end position="211"/>
    </location>
</feature>
<comment type="subcellular location">
    <subcellularLocation>
        <location evidence="1 14">Secreted</location>
        <location evidence="1 14">Extracellular space</location>
        <location evidence="1 14">Apoplast</location>
    </subcellularLocation>
</comment>
<keyword evidence="6 14" id="KW-0732">Signal</keyword>
<feature type="binding site" evidence="12">
    <location>
        <position position="103"/>
    </location>
    <ligand>
        <name>Mn(2+)</name>
        <dbReference type="ChEBI" id="CHEBI:29035"/>
    </ligand>
</feature>
<dbReference type="InterPro" id="IPR006045">
    <property type="entry name" value="Cupin_1"/>
</dbReference>
<reference evidence="16 17" key="1">
    <citation type="journal article" date="2022" name="Nat. Genet.">
        <title>Improved pea reference genome and pan-genome highlight genomic features and evolutionary characteristics.</title>
        <authorList>
            <person name="Yang T."/>
            <person name="Liu R."/>
            <person name="Luo Y."/>
            <person name="Hu S."/>
            <person name="Wang D."/>
            <person name="Wang C."/>
            <person name="Pandey M.K."/>
            <person name="Ge S."/>
            <person name="Xu Q."/>
            <person name="Li N."/>
            <person name="Li G."/>
            <person name="Huang Y."/>
            <person name="Saxena R.K."/>
            <person name="Ji Y."/>
            <person name="Li M."/>
            <person name="Yan X."/>
            <person name="He Y."/>
            <person name="Liu Y."/>
            <person name="Wang X."/>
            <person name="Xiang C."/>
            <person name="Varshney R.K."/>
            <person name="Ding H."/>
            <person name="Gao S."/>
            <person name="Zong X."/>
        </authorList>
    </citation>
    <scope>NUCLEOTIDE SEQUENCE [LARGE SCALE GENOMIC DNA]</scope>
    <source>
        <strain evidence="16 17">cv. Zhongwan 6</strain>
    </source>
</reference>
<evidence type="ECO:0000313" key="16">
    <source>
        <dbReference type="EMBL" id="KAI5406114.1"/>
    </source>
</evidence>
<feature type="signal peptide" evidence="14">
    <location>
        <begin position="1"/>
        <end position="19"/>
    </location>
</feature>
<dbReference type="PRINTS" id="PR00325">
    <property type="entry name" value="GERMIN"/>
</dbReference>
<name>A0A9D4WQU4_PEA</name>
<evidence type="ECO:0000256" key="2">
    <source>
        <dbReference type="ARBA" id="ARBA00007456"/>
    </source>
</evidence>
<dbReference type="CDD" id="cd02241">
    <property type="entry name" value="cupin_OxOx"/>
    <property type="match status" value="1"/>
</dbReference>
<dbReference type="GO" id="GO:0048046">
    <property type="term" value="C:apoplast"/>
    <property type="evidence" value="ECO:0007669"/>
    <property type="project" value="UniProtKB-SubCell"/>
</dbReference>
<dbReference type="Gramene" id="Psat05G0274600-T1">
    <property type="protein sequence ID" value="KAI5406114.1"/>
    <property type="gene ID" value="KIW84_052746"/>
</dbReference>
<evidence type="ECO:0000313" key="17">
    <source>
        <dbReference type="Proteomes" id="UP001058974"/>
    </source>
</evidence>
<dbReference type="EMBL" id="JAMSHJ010000005">
    <property type="protein sequence ID" value="KAI5406114.1"/>
    <property type="molecule type" value="Genomic_DNA"/>
</dbReference>
<evidence type="ECO:0000256" key="11">
    <source>
        <dbReference type="PIRSR" id="PIRSR601929-1"/>
    </source>
</evidence>
<dbReference type="InterPro" id="IPR011051">
    <property type="entry name" value="RmlC_Cupin_sf"/>
</dbReference>
<keyword evidence="3 14" id="KW-0052">Apoplast</keyword>
<gene>
    <name evidence="16" type="ORF">KIW84_052746</name>
</gene>
<sequence>MKMKVIILFCVALFQVCCSANYNPDFCVANLSTPYTPSGYQCKENVTVDDFVFSNFASGKTIKPFNITLTVASVNNFPGLNGLDISAARVEVGVNGSIAMHTHPDASELLIMVKGQLTAGFVTPDHAYVKDIKPGDVIAFPKGQVHFAVNSGSEEAVAFAAYSNSNPSFQFLDHLLFANDLPTSTIAQSTFLDISEIKKLKTLFRGSRYEY</sequence>
<feature type="binding site" evidence="11">
    <location>
        <position position="103"/>
    </location>
    <ligand>
        <name>oxalate</name>
        <dbReference type="ChEBI" id="CHEBI:30623"/>
    </ligand>
</feature>
<keyword evidence="9" id="KW-0325">Glycoprotein</keyword>
<feature type="binding site" evidence="12">
    <location>
        <position position="146"/>
    </location>
    <ligand>
        <name>Mn(2+)</name>
        <dbReference type="ChEBI" id="CHEBI:29035"/>
    </ligand>
</feature>
<keyword evidence="4 14" id="KW-0964">Secreted</keyword>
<dbReference type="PROSITE" id="PS00725">
    <property type="entry name" value="GERMIN"/>
    <property type="match status" value="1"/>
</dbReference>
<dbReference type="PANTHER" id="PTHR31238">
    <property type="entry name" value="GERMIN-LIKE PROTEIN SUBFAMILY 3 MEMBER 3"/>
    <property type="match status" value="1"/>
</dbReference>
<comment type="similarity">
    <text evidence="2 14">Belongs to the germin family.</text>
</comment>
<keyword evidence="8" id="KW-0675">Receptor</keyword>
<organism evidence="16 17">
    <name type="scientific">Pisum sativum</name>
    <name type="common">Garden pea</name>
    <name type="synonym">Lathyrus oleraceus</name>
    <dbReference type="NCBI Taxonomy" id="3888"/>
    <lineage>
        <taxon>Eukaryota</taxon>
        <taxon>Viridiplantae</taxon>
        <taxon>Streptophyta</taxon>
        <taxon>Embryophyta</taxon>
        <taxon>Tracheophyta</taxon>
        <taxon>Spermatophyta</taxon>
        <taxon>Magnoliopsida</taxon>
        <taxon>eudicotyledons</taxon>
        <taxon>Gunneridae</taxon>
        <taxon>Pentapetalae</taxon>
        <taxon>rosids</taxon>
        <taxon>fabids</taxon>
        <taxon>Fabales</taxon>
        <taxon>Fabaceae</taxon>
        <taxon>Papilionoideae</taxon>
        <taxon>50 kb inversion clade</taxon>
        <taxon>NPAAA clade</taxon>
        <taxon>Hologalegina</taxon>
        <taxon>IRL clade</taxon>
        <taxon>Fabeae</taxon>
        <taxon>Lathyrus</taxon>
    </lineage>
</organism>
<protein>
    <recommendedName>
        <fullName evidence="14">Germin-like protein</fullName>
    </recommendedName>
</protein>
<dbReference type="OrthoDB" id="1921208at2759"/>
<comment type="caution">
    <text evidence="16">The sequence shown here is derived from an EMBL/GenBank/DDBJ whole genome shotgun (WGS) entry which is preliminary data.</text>
</comment>
<dbReference type="Gene3D" id="2.60.120.10">
    <property type="entry name" value="Jelly Rolls"/>
    <property type="match status" value="1"/>
</dbReference>
<evidence type="ECO:0000256" key="8">
    <source>
        <dbReference type="ARBA" id="ARBA00023170"/>
    </source>
</evidence>
<feature type="binding site" evidence="12">
    <location>
        <position position="108"/>
    </location>
    <ligand>
        <name>Mn(2+)</name>
        <dbReference type="ChEBI" id="CHEBI:29035"/>
    </ligand>
</feature>
<evidence type="ECO:0000256" key="13">
    <source>
        <dbReference type="PIRSR" id="PIRSR601929-3"/>
    </source>
</evidence>
<keyword evidence="5 11" id="KW-0479">Metal-binding</keyword>
<evidence type="ECO:0000256" key="5">
    <source>
        <dbReference type="ARBA" id="ARBA00022723"/>
    </source>
</evidence>
<keyword evidence="10 11" id="KW-0464">Manganese</keyword>
<evidence type="ECO:0000256" key="9">
    <source>
        <dbReference type="ARBA" id="ARBA00023180"/>
    </source>
</evidence>